<name>A0AB33B6D4_BACTU</name>
<dbReference type="Proteomes" id="UP000031876">
    <property type="component" value="Plasmid 1"/>
</dbReference>
<protein>
    <submittedName>
        <fullName evidence="1">Uncharacterized protein</fullName>
    </submittedName>
</protein>
<dbReference type="KEGG" id="btw:BF38_5537"/>
<geneLocation type="plasmid" evidence="1 2">
    <name>1</name>
</geneLocation>
<dbReference type="EMBL" id="CP009336">
    <property type="protein sequence ID" value="AJG79546.1"/>
    <property type="molecule type" value="Genomic_DNA"/>
</dbReference>
<evidence type="ECO:0000313" key="2">
    <source>
        <dbReference type="Proteomes" id="UP000031876"/>
    </source>
</evidence>
<reference evidence="1 2" key="1">
    <citation type="journal article" date="2015" name="Genome Announc.">
        <title>Complete genome sequences for 35 biothreat assay-relevant bacillus species.</title>
        <authorList>
            <person name="Johnson S.L."/>
            <person name="Daligault H.E."/>
            <person name="Davenport K.W."/>
            <person name="Jaissle J."/>
            <person name="Frey K.G."/>
            <person name="Ladner J.T."/>
            <person name="Broomall S.M."/>
            <person name="Bishop-Lilly K.A."/>
            <person name="Bruce D.C."/>
            <person name="Gibbons H.S."/>
            <person name="Coyne S.R."/>
            <person name="Lo C.C."/>
            <person name="Meincke L."/>
            <person name="Munk A.C."/>
            <person name="Koroleva G.I."/>
            <person name="Rosenzweig C.N."/>
            <person name="Palacios G.F."/>
            <person name="Redden C.L."/>
            <person name="Minogue T.D."/>
            <person name="Chain P.S."/>
        </authorList>
    </citation>
    <scope>NUCLEOTIDE SEQUENCE [LARGE SCALE GENOMIC DNA]</scope>
    <source>
        <strain evidence="1 2">HD1011</strain>
    </source>
</reference>
<keyword evidence="1" id="KW-0614">Plasmid</keyword>
<evidence type="ECO:0000313" key="1">
    <source>
        <dbReference type="EMBL" id="AJG79546.1"/>
    </source>
</evidence>
<proteinExistence type="predicted"/>
<sequence length="71" mass="8426">MAWDNGPTFDLIVRTHEKVKKFYNLLWSQKKVSIVIHFSRGAIKVKLTQVIGVKNDIIGQYEYHFFWGEKK</sequence>
<dbReference type="AlphaFoldDB" id="A0AB33B6D4"/>
<accession>A0AB33B6D4</accession>
<organism evidence="1 2">
    <name type="scientific">Bacillus thuringiensis</name>
    <dbReference type="NCBI Taxonomy" id="1428"/>
    <lineage>
        <taxon>Bacteria</taxon>
        <taxon>Bacillati</taxon>
        <taxon>Bacillota</taxon>
        <taxon>Bacilli</taxon>
        <taxon>Bacillales</taxon>
        <taxon>Bacillaceae</taxon>
        <taxon>Bacillus</taxon>
        <taxon>Bacillus cereus group</taxon>
    </lineage>
</organism>
<gene>
    <name evidence="1" type="ORF">BF38_5537</name>
</gene>